<dbReference type="FunFam" id="3.40.50.150:FF:000371">
    <property type="entry name" value="Methyltransferase OMS1, mitochondrial"/>
    <property type="match status" value="1"/>
</dbReference>
<proteinExistence type="inferred from homology"/>
<accession>A5E4J4</accession>
<feature type="domain" description="Methyltransferase type 12" evidence="11">
    <location>
        <begin position="251"/>
        <end position="355"/>
    </location>
</feature>
<keyword evidence="8" id="KW-0496">Mitochondrion</keyword>
<dbReference type="STRING" id="379508.A5E4J4"/>
<dbReference type="FunCoup" id="A5E4J4">
    <property type="interactions" value="29"/>
</dbReference>
<evidence type="ECO:0000256" key="10">
    <source>
        <dbReference type="SAM" id="Phobius"/>
    </source>
</evidence>
<keyword evidence="9 10" id="KW-0472">Membrane</keyword>
<sequence length="448" mass="52246">MLSRGLRLQLRVGGTFFAKDISSSRQTFQSLSSRYSSSSSKQTKSSKSWFGRLVETTQSRRFQDKTMPKIYLTAIVVAFVPMYFYMRDRYHEDKQLKVIHAKYAEDPSSLSEYEYLAMKSLSQNSQDKLRPLEAKKYKIYQLMRKEFRRKNLFNGEMFNPSPEELEDWYLKQARFGSKKVKAPVLSKNITDEENQYKINEENSAIVKAEDTTDFYDSKAKEYDDAVKWEERGIFMGGKRRWLMSNIHGDVLEVACGTGRNIPYMSYFLDKVNTYTFLDSAQNMVEIAQEKFTQKFPNFKKVAFTKGKAEDLLQMAGDDDNLKYDTIVEAFGLCCHEDPVKVLQNMSKLLKPGGRIVLLEHGRSKWQFMNNHLDFRSAKRWDTWKCRWNLDIGELVDAAGLDIVKEKRAHLSTTWMLVLKRPEDPITQDEKPFLDKLFGKKTQPPTIAK</sequence>
<dbReference type="AlphaFoldDB" id="A5E4J4"/>
<dbReference type="KEGG" id="lel:PVL30_004253"/>
<comment type="subcellular location">
    <subcellularLocation>
        <location evidence="1">Mitochondrion inner membrane</location>
        <topology evidence="1">Single-pass membrane protein</topology>
    </subcellularLocation>
</comment>
<keyword evidence="4" id="KW-0808">Transferase</keyword>
<dbReference type="GO" id="GO:0008168">
    <property type="term" value="F:methyltransferase activity"/>
    <property type="evidence" value="ECO:0007669"/>
    <property type="project" value="UniProtKB-KW"/>
</dbReference>
<dbReference type="VEuPathDB" id="FungiDB:LELG_04533"/>
<dbReference type="eggNOG" id="KOG4300">
    <property type="taxonomic scope" value="Eukaryota"/>
</dbReference>
<evidence type="ECO:0000256" key="5">
    <source>
        <dbReference type="ARBA" id="ARBA00022692"/>
    </source>
</evidence>
<dbReference type="EMBL" id="CH981529">
    <property type="protein sequence ID" value="EDK46352.1"/>
    <property type="molecule type" value="Genomic_DNA"/>
</dbReference>
<keyword evidence="6" id="KW-0999">Mitochondrion inner membrane</keyword>
<dbReference type="InterPro" id="IPR050508">
    <property type="entry name" value="Methyltransf_Superfamily"/>
</dbReference>
<keyword evidence="3" id="KW-0489">Methyltransferase</keyword>
<keyword evidence="13" id="KW-1185">Reference proteome</keyword>
<dbReference type="SUPFAM" id="SSF53335">
    <property type="entry name" value="S-adenosyl-L-methionine-dependent methyltransferases"/>
    <property type="match status" value="1"/>
</dbReference>
<dbReference type="HOGENOM" id="CLU_665906_0_0_1"/>
<comment type="similarity">
    <text evidence="2">Belongs to the methyltransferase superfamily. METL family.</text>
</comment>
<dbReference type="GO" id="GO:0005743">
    <property type="term" value="C:mitochondrial inner membrane"/>
    <property type="evidence" value="ECO:0007669"/>
    <property type="project" value="UniProtKB-SubCell"/>
</dbReference>
<evidence type="ECO:0000256" key="8">
    <source>
        <dbReference type="ARBA" id="ARBA00023128"/>
    </source>
</evidence>
<name>A5E4J4_LODEL</name>
<dbReference type="Pfam" id="PF08242">
    <property type="entry name" value="Methyltransf_12"/>
    <property type="match status" value="1"/>
</dbReference>
<dbReference type="OrthoDB" id="416496at2759"/>
<evidence type="ECO:0000259" key="11">
    <source>
        <dbReference type="Pfam" id="PF08242"/>
    </source>
</evidence>
<evidence type="ECO:0000256" key="3">
    <source>
        <dbReference type="ARBA" id="ARBA00022603"/>
    </source>
</evidence>
<dbReference type="Proteomes" id="UP000001996">
    <property type="component" value="Unassembled WGS sequence"/>
</dbReference>
<gene>
    <name evidence="12" type="ORF">LELG_04533</name>
</gene>
<evidence type="ECO:0000256" key="2">
    <source>
        <dbReference type="ARBA" id="ARBA00009725"/>
    </source>
</evidence>
<dbReference type="CDD" id="cd02440">
    <property type="entry name" value="AdoMet_MTases"/>
    <property type="match status" value="1"/>
</dbReference>
<evidence type="ECO:0000256" key="9">
    <source>
        <dbReference type="ARBA" id="ARBA00023136"/>
    </source>
</evidence>
<evidence type="ECO:0000256" key="6">
    <source>
        <dbReference type="ARBA" id="ARBA00022792"/>
    </source>
</evidence>
<evidence type="ECO:0000256" key="4">
    <source>
        <dbReference type="ARBA" id="ARBA00022679"/>
    </source>
</evidence>
<evidence type="ECO:0000256" key="7">
    <source>
        <dbReference type="ARBA" id="ARBA00022989"/>
    </source>
</evidence>
<dbReference type="Gene3D" id="3.40.50.150">
    <property type="entry name" value="Vaccinia Virus protein VP39"/>
    <property type="match status" value="1"/>
</dbReference>
<reference evidence="12 13" key="1">
    <citation type="journal article" date="2009" name="Nature">
        <title>Evolution of pathogenicity and sexual reproduction in eight Candida genomes.</title>
        <authorList>
            <person name="Butler G."/>
            <person name="Rasmussen M.D."/>
            <person name="Lin M.F."/>
            <person name="Santos M.A."/>
            <person name="Sakthikumar S."/>
            <person name="Munro C.A."/>
            <person name="Rheinbay E."/>
            <person name="Grabherr M."/>
            <person name="Forche A."/>
            <person name="Reedy J.L."/>
            <person name="Agrafioti I."/>
            <person name="Arnaud M.B."/>
            <person name="Bates S."/>
            <person name="Brown A.J."/>
            <person name="Brunke S."/>
            <person name="Costanzo M.C."/>
            <person name="Fitzpatrick D.A."/>
            <person name="de Groot P.W."/>
            <person name="Harris D."/>
            <person name="Hoyer L.L."/>
            <person name="Hube B."/>
            <person name="Klis F.M."/>
            <person name="Kodira C."/>
            <person name="Lennard N."/>
            <person name="Logue M.E."/>
            <person name="Martin R."/>
            <person name="Neiman A.M."/>
            <person name="Nikolaou E."/>
            <person name="Quail M.A."/>
            <person name="Quinn J."/>
            <person name="Santos M.C."/>
            <person name="Schmitzberger F.F."/>
            <person name="Sherlock G."/>
            <person name="Shah P."/>
            <person name="Silverstein K.A."/>
            <person name="Skrzypek M.S."/>
            <person name="Soll D."/>
            <person name="Staggs R."/>
            <person name="Stansfield I."/>
            <person name="Stumpf M.P."/>
            <person name="Sudbery P.E."/>
            <person name="Srikantha T."/>
            <person name="Zeng Q."/>
            <person name="Berman J."/>
            <person name="Berriman M."/>
            <person name="Heitman J."/>
            <person name="Gow N.A."/>
            <person name="Lorenz M.C."/>
            <person name="Birren B.W."/>
            <person name="Kellis M."/>
            <person name="Cuomo C.A."/>
        </authorList>
    </citation>
    <scope>NUCLEOTIDE SEQUENCE [LARGE SCALE GENOMIC DNA]</scope>
    <source>
        <strain evidence="13">ATCC 11503 / BCRC 21390 / CBS 2605 / JCM 1781 / NBRC 1676 / NRRL YB-4239</strain>
    </source>
</reference>
<dbReference type="PANTHER" id="PTHR42912:SF83">
    <property type="entry name" value="METHYLTRANSFERASE TYPE 11 DOMAIN-CONTAINING PROTEIN"/>
    <property type="match status" value="1"/>
</dbReference>
<evidence type="ECO:0000256" key="1">
    <source>
        <dbReference type="ARBA" id="ARBA00004434"/>
    </source>
</evidence>
<evidence type="ECO:0000313" key="12">
    <source>
        <dbReference type="EMBL" id="EDK46352.1"/>
    </source>
</evidence>
<evidence type="ECO:0000313" key="13">
    <source>
        <dbReference type="Proteomes" id="UP000001996"/>
    </source>
</evidence>
<keyword evidence="5 10" id="KW-0812">Transmembrane</keyword>
<dbReference type="GeneID" id="5231640"/>
<organism evidence="12 13">
    <name type="scientific">Lodderomyces elongisporus (strain ATCC 11503 / CBS 2605 / JCM 1781 / NBRC 1676 / NRRL YB-4239)</name>
    <name type="common">Yeast</name>
    <name type="synonym">Saccharomyces elongisporus</name>
    <dbReference type="NCBI Taxonomy" id="379508"/>
    <lineage>
        <taxon>Eukaryota</taxon>
        <taxon>Fungi</taxon>
        <taxon>Dikarya</taxon>
        <taxon>Ascomycota</taxon>
        <taxon>Saccharomycotina</taxon>
        <taxon>Pichiomycetes</taxon>
        <taxon>Debaryomycetaceae</taxon>
        <taxon>Candida/Lodderomyces clade</taxon>
        <taxon>Lodderomyces</taxon>
    </lineage>
</organism>
<dbReference type="InterPro" id="IPR029063">
    <property type="entry name" value="SAM-dependent_MTases_sf"/>
</dbReference>
<dbReference type="PANTHER" id="PTHR42912">
    <property type="entry name" value="METHYLTRANSFERASE"/>
    <property type="match status" value="1"/>
</dbReference>
<dbReference type="InParanoid" id="A5E4J4"/>
<protein>
    <recommendedName>
        <fullName evidence="11">Methyltransferase type 12 domain-containing protein</fullName>
    </recommendedName>
</protein>
<feature type="transmembrane region" description="Helical" evidence="10">
    <location>
        <begin position="70"/>
        <end position="86"/>
    </location>
</feature>
<keyword evidence="7 10" id="KW-1133">Transmembrane helix</keyword>
<dbReference type="InterPro" id="IPR013217">
    <property type="entry name" value="Methyltransf_12"/>
</dbReference>
<dbReference type="OMA" id="TWGCRWN"/>
<dbReference type="GO" id="GO:0032259">
    <property type="term" value="P:methylation"/>
    <property type="evidence" value="ECO:0007669"/>
    <property type="project" value="UniProtKB-KW"/>
</dbReference>